<dbReference type="STRING" id="6336.A0A0V0RA97"/>
<evidence type="ECO:0000313" key="1">
    <source>
        <dbReference type="EMBL" id="KRX11423.1"/>
    </source>
</evidence>
<proteinExistence type="predicted"/>
<sequence length="56" mass="6777">MIFPVEQLQRNENLQQIASLTPLEVWFKVFTYEMIDHITFQSNLYAHRECNNRAFT</sequence>
<organism evidence="1 2">
    <name type="scientific">Trichinella nelsoni</name>
    <dbReference type="NCBI Taxonomy" id="6336"/>
    <lineage>
        <taxon>Eukaryota</taxon>
        <taxon>Metazoa</taxon>
        <taxon>Ecdysozoa</taxon>
        <taxon>Nematoda</taxon>
        <taxon>Enoplea</taxon>
        <taxon>Dorylaimia</taxon>
        <taxon>Trichinellida</taxon>
        <taxon>Trichinellidae</taxon>
        <taxon>Trichinella</taxon>
    </lineage>
</organism>
<dbReference type="OrthoDB" id="6380630at2759"/>
<name>A0A0V0RA97_9BILA</name>
<protein>
    <submittedName>
        <fullName evidence="1">Uncharacterized protein</fullName>
    </submittedName>
</protein>
<accession>A0A0V0RA97</accession>
<gene>
    <name evidence="1" type="ORF">T07_15040</name>
</gene>
<dbReference type="AlphaFoldDB" id="A0A0V0RA97"/>
<comment type="caution">
    <text evidence="1">The sequence shown here is derived from an EMBL/GenBank/DDBJ whole genome shotgun (WGS) entry which is preliminary data.</text>
</comment>
<dbReference type="EMBL" id="JYDL01002250">
    <property type="protein sequence ID" value="KRX11423.1"/>
    <property type="molecule type" value="Genomic_DNA"/>
</dbReference>
<reference evidence="1 2" key="1">
    <citation type="submission" date="2015-01" db="EMBL/GenBank/DDBJ databases">
        <title>Evolution of Trichinella species and genotypes.</title>
        <authorList>
            <person name="Korhonen P.K."/>
            <person name="Edoardo P."/>
            <person name="Giuseppe L.R."/>
            <person name="Gasser R.B."/>
        </authorList>
    </citation>
    <scope>NUCLEOTIDE SEQUENCE [LARGE SCALE GENOMIC DNA]</scope>
    <source>
        <strain evidence="1">ISS37</strain>
    </source>
</reference>
<keyword evidence="2" id="KW-1185">Reference proteome</keyword>
<dbReference type="Proteomes" id="UP000054630">
    <property type="component" value="Unassembled WGS sequence"/>
</dbReference>
<feature type="non-terminal residue" evidence="1">
    <location>
        <position position="56"/>
    </location>
</feature>
<evidence type="ECO:0000313" key="2">
    <source>
        <dbReference type="Proteomes" id="UP000054630"/>
    </source>
</evidence>